<gene>
    <name evidence="6" type="ORF">FH972_023492</name>
</gene>
<accession>A0A5N6KVB8</accession>
<dbReference type="PROSITE" id="PS50297">
    <property type="entry name" value="ANK_REP_REGION"/>
    <property type="match status" value="6"/>
</dbReference>
<sequence>MAGIEHEGAESLASLGARVLALLSSTLDAILQLEQLSRFVLEAPYDVVAEEFTRFKLWSGNIGLLHRGHASLDYRLRDAPFVERFVRDLLNDLLVRDVVHGTRPPFEDMSPDSDDDDSWDGNIDDIASEHDSTADVQTELEGRVHEIQSIVDRLFRLSVKIRSPASRIGSSKADTLKDVDLDTGVDVFERFYEMDCQHIREILSSLRQELPSGTEDHGLFLVERLARANKYRRQQFRYWRRHKSKLARHEVKEEPTTSLVSPVAALVTAHTRHLIAASESQPGTHAKTSLPTTATALIQDNIDLEDSRSAASNYSAATSTFSNNTSAAEIQKLEVSSFWSRVTSQPLTVSRDHLFRDLRPYVCTYEDCRESTQLYDNRSDWVKHEDWAHRRIWRCEDHDSDFKSEDECTSHLKSHHGIHPNSKIKSLADSLITAVSSADRHCPFCLAPLSQVRGTPEQHVSRHLERIASFTVPHSTLIDDDDEDLVEGDAVSWKANTARETSTGSLGAFSSSLSQLSHASKPVTSDGENIKQEVPPDMEEQELPPGETLSLSNRDIIHEREETSGFFEDSDDDLQHKSIDPKSSTLDTGGKDLIPEGPPDLDDNSTEPHGVRFLDACRSGSVRLVAEFLGQGDVSGRDAWSALHDAASRRNSPITKMLWDYVHRRYQSFVESYLTGSLPDGGTTDAMDFTMQVLCETGDASSVQFILDYLSIRHQLGQQHFLLAVRLGHEEVVRVFVNHRRFQGSKIAPRALLDACVGGHLKIVDLLLHEGADPNLSIEGRTPLYAAAKSGHVEIVMTLVSQGAIVDTPNNNGETALHAACWTGESDVVEVLLDAKASVNSATSSGSTPIRAAAARGNVDIVVMLIQHGADIDQETGAGRSALCEAADSNRFEMVQMLLEYGADPNKVPSLGRTPLQAASTHGNHELVKALLKRGADVEQQGTLGVTPLYDAVDFQHSAVVKMLLDHGADANATCTGKYEVPLLAACATNNPVILQYLLDGGADYQQTSEKWGSVLELACLAKSEVITKVLLQHSRHLPRDTRFFLDALVIASNHGQVNLISLFTAYDVVPDSKALISAISSGSVESVKVLLDGNADPSAEFRGVSALGQAVFNDLLDIVIELVRRGADINAVTCTPEENTRKTPLSIAQALGHTRIVYILLAEDRSTIFSVKKEQDPQLGESEQRQGHLKPGGTSVDQKLARESSESYDDPTSGVTMHAAARSKISIDVQENLNVGRLSSPREQSEAAMRDRKVYNTDEQKVESKAPNISDTALTPGMAAPSEITRSGFSFRNLFRSSRRESQTVLPQLSSDGPPSPRINEPFKLQDRVGSRSSRRRGSLLPRNEAKITSEDSQSRPSTPDLHERVSYNVHVAQRSQDLALPSPFRGDVNETVEKVLLSVLVTFGITNADPREYTLYIVNGNQEYCLGISDQPLLIFQQLSQGGNSPEFKVRKQASPEVGSVRTVDPLAADGYLSGALASQYPGTWYCLRCGQRDINQNTARCWKCQANRSEFGKTAGEAEYSKDFPAADPAGKRDGKAPTRATKAVLRRKPIGEGMLHAYHYLGHVENNTNLKHLGAESSRTRDPLNIDVSYEESHGYEAQSPMALIVGTNFITKTPRIYPRKVDMEEQARWEDVQGALNASFADLQRTERRHGPKANSMISMRLQRIGNTIEDAQSSVLVHCSRYQFEAVRRLLKETWVKDLLQPAISSGLPRFLLFLSSTIPVAM</sequence>
<feature type="region of interest" description="Disordered" evidence="4">
    <location>
        <begin position="1525"/>
        <end position="1545"/>
    </location>
</feature>
<dbReference type="Pfam" id="PF12796">
    <property type="entry name" value="Ank_2"/>
    <property type="match status" value="3"/>
</dbReference>
<dbReference type="Pfam" id="PF00023">
    <property type="entry name" value="Ank"/>
    <property type="match status" value="2"/>
</dbReference>
<feature type="repeat" description="ANK" evidence="3">
    <location>
        <begin position="911"/>
        <end position="943"/>
    </location>
</feature>
<dbReference type="Pfam" id="PF00788">
    <property type="entry name" value="RA"/>
    <property type="match status" value="1"/>
</dbReference>
<feature type="repeat" description="ANK" evidence="3">
    <location>
        <begin position="1103"/>
        <end position="1135"/>
    </location>
</feature>
<reference evidence="6 7" key="1">
    <citation type="submission" date="2019-06" db="EMBL/GenBank/DDBJ databases">
        <title>A chromosomal-level reference genome of Carpinus fangiana (Coryloideae, Betulaceae).</title>
        <authorList>
            <person name="Yang X."/>
            <person name="Wang Z."/>
            <person name="Zhang L."/>
            <person name="Hao G."/>
            <person name="Liu J."/>
            <person name="Yang Y."/>
        </authorList>
    </citation>
    <scope>NUCLEOTIDE SEQUENCE [LARGE SCALE GENOMIC DNA]</scope>
    <source>
        <strain evidence="6">Cfa_2016G</strain>
        <tissue evidence="6">Leaf</tissue>
    </source>
</reference>
<feature type="compositionally biased region" description="Polar residues" evidence="4">
    <location>
        <begin position="1304"/>
        <end position="1314"/>
    </location>
</feature>
<dbReference type="GO" id="GO:0045087">
    <property type="term" value="P:innate immune response"/>
    <property type="evidence" value="ECO:0007669"/>
    <property type="project" value="TreeGrafter"/>
</dbReference>
<dbReference type="Proteomes" id="UP000327013">
    <property type="component" value="Unassembled WGS sequence"/>
</dbReference>
<feature type="repeat" description="ANK" evidence="3">
    <location>
        <begin position="944"/>
        <end position="976"/>
    </location>
</feature>
<protein>
    <recommendedName>
        <fullName evidence="5">Ras-associating domain-containing protein</fullName>
    </recommendedName>
</protein>
<dbReference type="EMBL" id="VIBQ01000014">
    <property type="protein sequence ID" value="KAB8349465.1"/>
    <property type="molecule type" value="Genomic_DNA"/>
</dbReference>
<evidence type="ECO:0000256" key="1">
    <source>
        <dbReference type="ARBA" id="ARBA00022737"/>
    </source>
</evidence>
<dbReference type="PANTHER" id="PTHR23206">
    <property type="entry name" value="MASK PROTEIN"/>
    <property type="match status" value="1"/>
</dbReference>
<evidence type="ECO:0000256" key="4">
    <source>
        <dbReference type="SAM" id="MobiDB-lite"/>
    </source>
</evidence>
<dbReference type="InterPro" id="IPR036770">
    <property type="entry name" value="Ankyrin_rpt-contain_sf"/>
</dbReference>
<feature type="repeat" description="ANK" evidence="3">
    <location>
        <begin position="812"/>
        <end position="844"/>
    </location>
</feature>
<feature type="compositionally biased region" description="Basic and acidic residues" evidence="4">
    <location>
        <begin position="1174"/>
        <end position="1187"/>
    </location>
</feature>
<feature type="compositionally biased region" description="Basic and acidic residues" evidence="4">
    <location>
        <begin position="1345"/>
        <end position="1355"/>
    </location>
</feature>
<feature type="region of interest" description="Disordered" evidence="4">
    <location>
        <begin position="515"/>
        <end position="605"/>
    </location>
</feature>
<dbReference type="OrthoDB" id="20872at2759"/>
<dbReference type="SMART" id="SM00248">
    <property type="entry name" value="ANK"/>
    <property type="match status" value="14"/>
</dbReference>
<feature type="region of interest" description="Disordered" evidence="4">
    <location>
        <begin position="1174"/>
        <end position="1215"/>
    </location>
</feature>
<keyword evidence="7" id="KW-1185">Reference proteome</keyword>
<keyword evidence="1" id="KW-0677">Repeat</keyword>
<feature type="region of interest" description="Disordered" evidence="4">
    <location>
        <begin position="1236"/>
        <end position="1286"/>
    </location>
</feature>
<organism evidence="6 7">
    <name type="scientific">Carpinus fangiana</name>
    <dbReference type="NCBI Taxonomy" id="176857"/>
    <lineage>
        <taxon>Eukaryota</taxon>
        <taxon>Viridiplantae</taxon>
        <taxon>Streptophyta</taxon>
        <taxon>Embryophyta</taxon>
        <taxon>Tracheophyta</taxon>
        <taxon>Spermatophyta</taxon>
        <taxon>Magnoliopsida</taxon>
        <taxon>eudicotyledons</taxon>
        <taxon>Gunneridae</taxon>
        <taxon>Pentapetalae</taxon>
        <taxon>rosids</taxon>
        <taxon>fabids</taxon>
        <taxon>Fagales</taxon>
        <taxon>Betulaceae</taxon>
        <taxon>Carpinus</taxon>
    </lineage>
</organism>
<evidence type="ECO:0000256" key="2">
    <source>
        <dbReference type="ARBA" id="ARBA00023043"/>
    </source>
</evidence>
<dbReference type="GO" id="GO:0007165">
    <property type="term" value="P:signal transduction"/>
    <property type="evidence" value="ECO:0007669"/>
    <property type="project" value="InterPro"/>
</dbReference>
<feature type="repeat" description="ANK" evidence="3">
    <location>
        <begin position="779"/>
        <end position="811"/>
    </location>
</feature>
<dbReference type="PROSITE" id="PS50200">
    <property type="entry name" value="RA"/>
    <property type="match status" value="1"/>
</dbReference>
<dbReference type="PRINTS" id="PR01415">
    <property type="entry name" value="ANKYRIN"/>
</dbReference>
<dbReference type="InterPro" id="IPR051631">
    <property type="entry name" value="Ankyrin-KH/SAM_domain"/>
</dbReference>
<name>A0A5N6KVB8_9ROSI</name>
<keyword evidence="2 3" id="KW-0040">ANK repeat</keyword>
<dbReference type="PANTHER" id="PTHR23206:SF7">
    <property type="entry name" value="PROTEIN KINASE DOMAIN-CONTAINING PROTEIN"/>
    <property type="match status" value="1"/>
</dbReference>
<evidence type="ECO:0000256" key="3">
    <source>
        <dbReference type="PROSITE-ProRule" id="PRU00023"/>
    </source>
</evidence>
<dbReference type="GO" id="GO:0005737">
    <property type="term" value="C:cytoplasm"/>
    <property type="evidence" value="ECO:0007669"/>
    <property type="project" value="TreeGrafter"/>
</dbReference>
<dbReference type="PROSITE" id="PS50088">
    <property type="entry name" value="ANK_REPEAT"/>
    <property type="match status" value="7"/>
</dbReference>
<dbReference type="InterPro" id="IPR000159">
    <property type="entry name" value="RA_dom"/>
</dbReference>
<dbReference type="InterPro" id="IPR002110">
    <property type="entry name" value="Ankyrin_rpt"/>
</dbReference>
<feature type="repeat" description="ANK" evidence="3">
    <location>
        <begin position="845"/>
        <end position="877"/>
    </location>
</feature>
<feature type="region of interest" description="Disordered" evidence="4">
    <location>
        <begin position="1301"/>
        <end position="1362"/>
    </location>
</feature>
<feature type="domain" description="Ras-associating" evidence="5">
    <location>
        <begin position="1393"/>
        <end position="1456"/>
    </location>
</feature>
<feature type="compositionally biased region" description="Basic and acidic residues" evidence="4">
    <location>
        <begin position="1244"/>
        <end position="1265"/>
    </location>
</feature>
<evidence type="ECO:0000259" key="5">
    <source>
        <dbReference type="PROSITE" id="PS50200"/>
    </source>
</evidence>
<dbReference type="Gene3D" id="1.25.40.20">
    <property type="entry name" value="Ankyrin repeat-containing domain"/>
    <property type="match status" value="3"/>
</dbReference>
<feature type="repeat" description="ANK" evidence="3">
    <location>
        <begin position="878"/>
        <end position="910"/>
    </location>
</feature>
<evidence type="ECO:0000313" key="7">
    <source>
        <dbReference type="Proteomes" id="UP000327013"/>
    </source>
</evidence>
<evidence type="ECO:0000313" key="6">
    <source>
        <dbReference type="EMBL" id="KAB8349465.1"/>
    </source>
</evidence>
<proteinExistence type="predicted"/>
<comment type="caution">
    <text evidence="6">The sequence shown here is derived from an EMBL/GenBank/DDBJ whole genome shotgun (WGS) entry which is preliminary data.</text>
</comment>
<dbReference type="SUPFAM" id="SSF48403">
    <property type="entry name" value="Ankyrin repeat"/>
    <property type="match status" value="2"/>
</dbReference>